<feature type="transmembrane region" description="Helical" evidence="3">
    <location>
        <begin position="233"/>
        <end position="254"/>
    </location>
</feature>
<gene>
    <name evidence="4" type="ORF">Poly59_37460</name>
</gene>
<evidence type="ECO:0000256" key="2">
    <source>
        <dbReference type="SAM" id="MobiDB-lite"/>
    </source>
</evidence>
<protein>
    <recommendedName>
        <fullName evidence="6">VWFA domain-containing protein</fullName>
    </recommendedName>
</protein>
<dbReference type="Gene3D" id="3.40.50.410">
    <property type="entry name" value="von Willebrand factor, type A domain"/>
    <property type="match status" value="1"/>
</dbReference>
<reference evidence="4 5" key="1">
    <citation type="submission" date="2019-02" db="EMBL/GenBank/DDBJ databases">
        <title>Deep-cultivation of Planctomycetes and their phenomic and genomic characterization uncovers novel biology.</title>
        <authorList>
            <person name="Wiegand S."/>
            <person name="Jogler M."/>
            <person name="Boedeker C."/>
            <person name="Pinto D."/>
            <person name="Vollmers J."/>
            <person name="Rivas-Marin E."/>
            <person name="Kohn T."/>
            <person name="Peeters S.H."/>
            <person name="Heuer A."/>
            <person name="Rast P."/>
            <person name="Oberbeckmann S."/>
            <person name="Bunk B."/>
            <person name="Jeske O."/>
            <person name="Meyerdierks A."/>
            <person name="Storesund J.E."/>
            <person name="Kallscheuer N."/>
            <person name="Luecker S."/>
            <person name="Lage O.M."/>
            <person name="Pohl T."/>
            <person name="Merkel B.J."/>
            <person name="Hornburger P."/>
            <person name="Mueller R.-W."/>
            <person name="Bruemmer F."/>
            <person name="Labrenz M."/>
            <person name="Spormann A.M."/>
            <person name="Op Den Camp H."/>
            <person name="Overmann J."/>
            <person name="Amann R."/>
            <person name="Jetten M.S.M."/>
            <person name="Mascher T."/>
            <person name="Medema M.H."/>
            <person name="Devos D.P."/>
            <person name="Kaster A.-K."/>
            <person name="Ovreas L."/>
            <person name="Rohde M."/>
            <person name="Galperin M.Y."/>
            <person name="Jogler C."/>
        </authorList>
    </citation>
    <scope>NUCLEOTIDE SEQUENCE [LARGE SCALE GENOMIC DNA]</scope>
    <source>
        <strain evidence="4 5">Poly59</strain>
    </source>
</reference>
<accession>A0A5C6EJ77</accession>
<feature type="compositionally biased region" description="Low complexity" evidence="2">
    <location>
        <begin position="285"/>
        <end position="298"/>
    </location>
</feature>
<name>A0A5C6EJ77_9BACT</name>
<feature type="region of interest" description="Disordered" evidence="2">
    <location>
        <begin position="113"/>
        <end position="162"/>
    </location>
</feature>
<dbReference type="OrthoDB" id="288124at2"/>
<dbReference type="Proteomes" id="UP000317977">
    <property type="component" value="Unassembled WGS sequence"/>
</dbReference>
<feature type="compositionally biased region" description="Polar residues" evidence="2">
    <location>
        <begin position="113"/>
        <end position="123"/>
    </location>
</feature>
<keyword evidence="3" id="KW-1133">Transmembrane helix</keyword>
<feature type="region of interest" description="Disordered" evidence="2">
    <location>
        <begin position="1"/>
        <end position="23"/>
    </location>
</feature>
<keyword evidence="3" id="KW-0812">Transmembrane</keyword>
<comment type="caution">
    <text evidence="4">The sequence shown here is derived from an EMBL/GenBank/DDBJ whole genome shotgun (WGS) entry which is preliminary data.</text>
</comment>
<organism evidence="4 5">
    <name type="scientific">Rubripirellula reticaptiva</name>
    <dbReference type="NCBI Taxonomy" id="2528013"/>
    <lineage>
        <taxon>Bacteria</taxon>
        <taxon>Pseudomonadati</taxon>
        <taxon>Planctomycetota</taxon>
        <taxon>Planctomycetia</taxon>
        <taxon>Pirellulales</taxon>
        <taxon>Pirellulaceae</taxon>
        <taxon>Rubripirellula</taxon>
    </lineage>
</organism>
<keyword evidence="5" id="KW-1185">Reference proteome</keyword>
<feature type="compositionally biased region" description="Basic and acidic residues" evidence="2">
    <location>
        <begin position="10"/>
        <end position="23"/>
    </location>
</feature>
<evidence type="ECO:0000256" key="1">
    <source>
        <dbReference type="SAM" id="Coils"/>
    </source>
</evidence>
<proteinExistence type="predicted"/>
<dbReference type="InterPro" id="IPR036465">
    <property type="entry name" value="vWFA_dom_sf"/>
</dbReference>
<dbReference type="EMBL" id="SJPX01000004">
    <property type="protein sequence ID" value="TWU49132.1"/>
    <property type="molecule type" value="Genomic_DNA"/>
</dbReference>
<dbReference type="SUPFAM" id="SSF53300">
    <property type="entry name" value="vWA-like"/>
    <property type="match status" value="1"/>
</dbReference>
<evidence type="ECO:0000313" key="5">
    <source>
        <dbReference type="Proteomes" id="UP000317977"/>
    </source>
</evidence>
<dbReference type="AlphaFoldDB" id="A0A5C6EJ77"/>
<feature type="region of interest" description="Disordered" evidence="2">
    <location>
        <begin position="279"/>
        <end position="298"/>
    </location>
</feature>
<evidence type="ECO:0000313" key="4">
    <source>
        <dbReference type="EMBL" id="TWU49132.1"/>
    </source>
</evidence>
<evidence type="ECO:0000256" key="3">
    <source>
        <dbReference type="SAM" id="Phobius"/>
    </source>
</evidence>
<dbReference type="RefSeq" id="WP_146535441.1">
    <property type="nucleotide sequence ID" value="NZ_SJPX01000004.1"/>
</dbReference>
<keyword evidence="3" id="KW-0472">Membrane</keyword>
<feature type="coiled-coil region" evidence="1">
    <location>
        <begin position="33"/>
        <end position="62"/>
    </location>
</feature>
<evidence type="ECO:0008006" key="6">
    <source>
        <dbReference type="Google" id="ProtNLM"/>
    </source>
</evidence>
<keyword evidence="1" id="KW-0175">Coiled coil</keyword>
<sequence length="530" mass="57673">MFDDLSPEPFDARGRDEGSMSNDEIRRMLELQLAKIRGEASAARLEARAAEIELMIQRLRQNQPTGDASVPAAAPASIRRIDSPDLQVSTPRRFESWNAVRAARGQSIASAMSHSAGSLQSDSPIVPAASDVVTPPVLPSPPRDKREPNRQPESSSPIVRYDAGSASVRRPRFLASDQDEVETNVDDQPAELPFVVDAESRPALGASLDASPVLIEEDDDDAREDETQRRRPAAFLVSAVVHVVVLILLAGIGFSTHVPKDQVALSASAASANEESVETFEIKTSESMPEVEVTEPVPSETEYELSPIGELAATKFSPNAPAAPPTAMAAVMSSSSTSAASAMSMKSVSNKKMEFCGVEGGGNHFVYLVDSSGSMGDGFESARAALLASIDLLTPEQRFYVVFFDANPDYMRLSNANQDEPRSVFATAENKAALRRWAMRITEDRGKAPYDPLRFALKLRPDVIFLLSDGEFPQGIEDLLKEENKVTNLFGESNPISIVHTIAYYSEVGESRMQRIAKQNQGQYRYVPKP</sequence>